<dbReference type="EMBL" id="FN543104">
    <property type="protein sequence ID" value="CBA28202.1"/>
    <property type="molecule type" value="Genomic_DNA"/>
</dbReference>
<feature type="region of interest" description="Disordered" evidence="1">
    <location>
        <begin position="96"/>
        <end position="120"/>
    </location>
</feature>
<proteinExistence type="predicted"/>
<accession>C9Y909</accession>
<protein>
    <submittedName>
        <fullName evidence="2">Uncharacterized protein</fullName>
    </submittedName>
</protein>
<dbReference type="AlphaFoldDB" id="C9Y909"/>
<name>C9Y909_CURXX</name>
<gene>
    <name evidence="2" type="ORF">Csp_A06100</name>
</gene>
<evidence type="ECO:0000313" key="2">
    <source>
        <dbReference type="EMBL" id="CBA28202.1"/>
    </source>
</evidence>
<evidence type="ECO:0000256" key="1">
    <source>
        <dbReference type="SAM" id="MobiDB-lite"/>
    </source>
</evidence>
<reference evidence="2" key="1">
    <citation type="journal article" date="2010" name="Nature">
        <title>The dynamic genome of Hydra.</title>
        <authorList>
            <person name="Chapman J.A."/>
            <person name="Kirkness E.F."/>
            <person name="Simakov O."/>
            <person name="Hampson S.E."/>
            <person name="Mitros T."/>
            <person name="Weinmaier T."/>
            <person name="Rattei T."/>
            <person name="Balasubramanian P.G."/>
            <person name="Borman J."/>
            <person name="Busam D."/>
            <person name="Disbennett K."/>
            <person name="Pfannkoch C."/>
            <person name="Sumin N."/>
            <person name="Sutton G."/>
            <person name="Viswanathan L."/>
            <person name="Walenz B."/>
            <person name="Goodstein D.M."/>
            <person name="Hellsten U."/>
            <person name="Kawashima T."/>
            <person name="Prochnik S.E."/>
            <person name="Putnam N.H."/>
            <person name="Shu S."/>
            <person name="Blumberg B."/>
            <person name="Dana C.E."/>
            <person name="Gee L."/>
            <person name="Kibler D.F."/>
            <person name="Law L."/>
            <person name="Lindgens D."/>
            <person name="Martinez D.E."/>
            <person name="Peng J."/>
            <person name="Wigge P.A."/>
            <person name="Bertulat B."/>
            <person name="Guder C."/>
            <person name="Nakamura Y."/>
            <person name="Ozbek S."/>
            <person name="Watanabe H."/>
            <person name="Khalturin K."/>
            <person name="Hemmrich G."/>
            <person name="Franke A."/>
            <person name="Augustin R."/>
            <person name="Fraune S."/>
            <person name="Hayakawa E."/>
            <person name="Hayakawa S."/>
            <person name="Hirose M."/>
            <person name="Hwang J."/>
            <person name="Ikeo K."/>
            <person name="Nishimiya-Fujisawa C."/>
            <person name="Ogura A."/>
            <person name="Takahashi T."/>
            <person name="Steinmetz P.R."/>
            <person name="Zhang X."/>
            <person name="Aufschnaiter R."/>
            <person name="Eder M.K."/>
            <person name="Gorny A.K."/>
            <person name="Salvenmoser W."/>
            <person name="Heimberg A.M."/>
            <person name="Wheeler B.M."/>
            <person name="Peterson K.J."/>
            <person name="Boettger A."/>
            <person name="Tischler P."/>
            <person name="Wolf A."/>
            <person name="Gojobori T."/>
            <person name="Remington K.A."/>
            <person name="Strausberg R.L."/>
            <person name="Venter J."/>
            <person name="Technau U."/>
            <person name="Hobmayer B."/>
            <person name="Bosch T.C."/>
            <person name="Holstein T.W."/>
            <person name="Fujisawa T."/>
            <person name="Bode H.R."/>
            <person name="David C.N."/>
            <person name="Rokhsar D.S."/>
            <person name="Steele R.E."/>
        </authorList>
    </citation>
    <scope>NUCLEOTIDE SEQUENCE</scope>
</reference>
<organism evidence="2">
    <name type="scientific">Curvibacter symbiont subsp. Hydra magnipapillata</name>
    <dbReference type="NCBI Taxonomy" id="667019"/>
    <lineage>
        <taxon>Bacteria</taxon>
        <taxon>Pseudomonadati</taxon>
        <taxon>Pseudomonadota</taxon>
        <taxon>Betaproteobacteria</taxon>
        <taxon>Burkholderiales</taxon>
        <taxon>Comamonadaceae</taxon>
        <taxon>Curvibacter</taxon>
    </lineage>
</organism>
<sequence length="172" mass="19096">MRKIKEKYFRAPLEVRLQRSIMTVALTPKALKAFTISGPTFVVIGIVRWELEFGLLTIDPNGDYVRVNGSYKELLDSADVRAAIFRASQNWNAPTDSEFHLNVTPPVSDDESLSKEAPSDTAKQKVFIDSLSLVFTSPDASPTKHLLKPSVVGTSEPQIRPLTGTFVFNLTE</sequence>